<keyword evidence="8" id="KW-1185">Reference proteome</keyword>
<reference evidence="7 8" key="1">
    <citation type="submission" date="2021-03" db="EMBL/GenBank/DDBJ databases">
        <title>Novel species identification of genus Shewanella.</title>
        <authorList>
            <person name="Liu G."/>
            <person name="Zhang Q."/>
        </authorList>
    </citation>
    <scope>NUCLEOTIDE SEQUENCE [LARGE SCALE GENOMIC DNA]</scope>
    <source>
        <strain evidence="7 8">FJAT-51800</strain>
    </source>
</reference>
<dbReference type="PANTHER" id="PTHR24422:SF26">
    <property type="entry name" value="CHEMOTAXIS PROTEIN METHYLTRANSFERASE"/>
    <property type="match status" value="1"/>
</dbReference>
<dbReference type="SUPFAM" id="SSF47757">
    <property type="entry name" value="Chemotaxis receptor methyltransferase CheR, N-terminal domain"/>
    <property type="match status" value="1"/>
</dbReference>
<dbReference type="InterPro" id="IPR000780">
    <property type="entry name" value="CheR_MeTrfase"/>
</dbReference>
<dbReference type="GO" id="GO:0008168">
    <property type="term" value="F:methyltransferase activity"/>
    <property type="evidence" value="ECO:0007669"/>
    <property type="project" value="UniProtKB-KW"/>
</dbReference>
<dbReference type="PIRSF" id="PIRSF000410">
    <property type="entry name" value="CheR"/>
    <property type="match status" value="1"/>
</dbReference>
<evidence type="ECO:0000313" key="7">
    <source>
        <dbReference type="EMBL" id="QSX33191.1"/>
    </source>
</evidence>
<evidence type="ECO:0000256" key="2">
    <source>
        <dbReference type="ARBA" id="ARBA00022603"/>
    </source>
</evidence>
<comment type="catalytic activity">
    <reaction evidence="1 5">
        <text>L-glutamyl-[protein] + S-adenosyl-L-methionine = [protein]-L-glutamate 5-O-methyl ester + S-adenosyl-L-homocysteine</text>
        <dbReference type="Rhea" id="RHEA:24452"/>
        <dbReference type="Rhea" id="RHEA-COMP:10208"/>
        <dbReference type="Rhea" id="RHEA-COMP:10311"/>
        <dbReference type="ChEBI" id="CHEBI:29973"/>
        <dbReference type="ChEBI" id="CHEBI:57856"/>
        <dbReference type="ChEBI" id="CHEBI:59789"/>
        <dbReference type="ChEBI" id="CHEBI:82795"/>
        <dbReference type="EC" id="2.1.1.80"/>
    </reaction>
</comment>
<keyword evidence="2 5" id="KW-0489">Methyltransferase</keyword>
<accession>A0ABX7QQI8</accession>
<keyword evidence="3 5" id="KW-0808">Transferase</keyword>
<dbReference type="InterPro" id="IPR036804">
    <property type="entry name" value="CheR_N_sf"/>
</dbReference>
<dbReference type="EMBL" id="CP071503">
    <property type="protein sequence ID" value="QSX33191.1"/>
    <property type="molecule type" value="Genomic_DNA"/>
</dbReference>
<dbReference type="PRINTS" id="PR00996">
    <property type="entry name" value="CHERMTFRASE"/>
</dbReference>
<dbReference type="Gene3D" id="3.40.50.150">
    <property type="entry name" value="Vaccinia Virus protein VP39"/>
    <property type="match status" value="1"/>
</dbReference>
<evidence type="ECO:0000256" key="4">
    <source>
        <dbReference type="ARBA" id="ARBA00022691"/>
    </source>
</evidence>
<dbReference type="Pfam" id="PF03705">
    <property type="entry name" value="CheR_N"/>
    <property type="match status" value="1"/>
</dbReference>
<evidence type="ECO:0000259" key="6">
    <source>
        <dbReference type="PROSITE" id="PS50123"/>
    </source>
</evidence>
<dbReference type="Proteomes" id="UP000662770">
    <property type="component" value="Chromosome"/>
</dbReference>
<gene>
    <name evidence="7" type="ORF">JYB87_15915</name>
</gene>
<proteinExistence type="predicted"/>
<organism evidence="7 8">
    <name type="scientific">Shewanella avicenniae</name>
    <dbReference type="NCBI Taxonomy" id="2814294"/>
    <lineage>
        <taxon>Bacteria</taxon>
        <taxon>Pseudomonadati</taxon>
        <taxon>Pseudomonadota</taxon>
        <taxon>Gammaproteobacteria</taxon>
        <taxon>Alteromonadales</taxon>
        <taxon>Shewanellaceae</taxon>
        <taxon>Shewanella</taxon>
    </lineage>
</organism>
<dbReference type="RefSeq" id="WP_207354427.1">
    <property type="nucleotide sequence ID" value="NZ_CP071503.1"/>
</dbReference>
<dbReference type="InterPro" id="IPR050903">
    <property type="entry name" value="Bact_Chemotaxis_MeTrfase"/>
</dbReference>
<comment type="function">
    <text evidence="5">Methylation of the membrane-bound methyl-accepting chemotaxis proteins (MCP) to form gamma-glutamyl methyl ester residues in MCP.</text>
</comment>
<dbReference type="InterPro" id="IPR026024">
    <property type="entry name" value="Chemotaxis_MeTrfase_CheR"/>
</dbReference>
<sequence length="279" mass="31677">MTATPVNLTGYTPIELRDKEFEQISRWVYDIAGIRLSDNKKALVTSRLGSRLRELRLTSFHQYLDIIANHKHPLSVTERQKALNLLTTNETFFFREIAHFDFIREVILPLKQGRKLRCWSAASSTGEEAYSLAMELATHHSGLWEIIGTDINVEVIERASKGVYPLTRIDHIPTAMLHQYCLKGAGAKAGTFKIKQELRRHVHFSQANLQQPPESLGSFDLVFLRNVMIYFDLQSKTHVVENVLRHLKPGGHLLIGHAESLNGISDKLTLIRPSVYIAG</sequence>
<protein>
    <recommendedName>
        <fullName evidence="5">Chemotaxis protein methyltransferase</fullName>
        <ecNumber evidence="5">2.1.1.80</ecNumber>
    </recommendedName>
</protein>
<keyword evidence="4 5" id="KW-0949">S-adenosyl-L-methionine</keyword>
<dbReference type="GO" id="GO:0032259">
    <property type="term" value="P:methylation"/>
    <property type="evidence" value="ECO:0007669"/>
    <property type="project" value="UniProtKB-KW"/>
</dbReference>
<dbReference type="SMART" id="SM00138">
    <property type="entry name" value="MeTrc"/>
    <property type="match status" value="1"/>
</dbReference>
<evidence type="ECO:0000256" key="5">
    <source>
        <dbReference type="PIRNR" id="PIRNR000410"/>
    </source>
</evidence>
<dbReference type="InterPro" id="IPR022641">
    <property type="entry name" value="CheR_N"/>
</dbReference>
<evidence type="ECO:0000256" key="1">
    <source>
        <dbReference type="ARBA" id="ARBA00001541"/>
    </source>
</evidence>
<dbReference type="CDD" id="cd02440">
    <property type="entry name" value="AdoMet_MTases"/>
    <property type="match status" value="1"/>
</dbReference>
<evidence type="ECO:0000256" key="3">
    <source>
        <dbReference type="ARBA" id="ARBA00022679"/>
    </source>
</evidence>
<dbReference type="PROSITE" id="PS50123">
    <property type="entry name" value="CHER"/>
    <property type="match status" value="1"/>
</dbReference>
<dbReference type="Pfam" id="PF01739">
    <property type="entry name" value="CheR"/>
    <property type="match status" value="1"/>
</dbReference>
<dbReference type="PANTHER" id="PTHR24422">
    <property type="entry name" value="CHEMOTAXIS PROTEIN METHYLTRANSFERASE"/>
    <property type="match status" value="1"/>
</dbReference>
<dbReference type="EC" id="2.1.1.80" evidence="5"/>
<name>A0ABX7QQI8_9GAMM</name>
<feature type="domain" description="CheR-type methyltransferase" evidence="6">
    <location>
        <begin position="9"/>
        <end position="279"/>
    </location>
</feature>
<evidence type="ECO:0000313" key="8">
    <source>
        <dbReference type="Proteomes" id="UP000662770"/>
    </source>
</evidence>
<dbReference type="Gene3D" id="1.10.155.10">
    <property type="entry name" value="Chemotaxis receptor methyltransferase CheR, N-terminal domain"/>
    <property type="match status" value="1"/>
</dbReference>
<dbReference type="InterPro" id="IPR029063">
    <property type="entry name" value="SAM-dependent_MTases_sf"/>
</dbReference>
<dbReference type="SUPFAM" id="SSF53335">
    <property type="entry name" value="S-adenosyl-L-methionine-dependent methyltransferases"/>
    <property type="match status" value="1"/>
</dbReference>
<dbReference type="InterPro" id="IPR022642">
    <property type="entry name" value="CheR_C"/>
</dbReference>